<comment type="similarity">
    <text evidence="13">Belongs to the ATP-dependent DNA ligase family.</text>
</comment>
<dbReference type="InterPro" id="IPR012310">
    <property type="entry name" value="DNA_ligase_ATP-dep_cent"/>
</dbReference>
<comment type="caution">
    <text evidence="15">The sequence shown here is derived from an EMBL/GenBank/DDBJ whole genome shotgun (WGS) entry which is preliminary data.</text>
</comment>
<dbReference type="GO" id="GO:0006260">
    <property type="term" value="P:DNA replication"/>
    <property type="evidence" value="ECO:0007669"/>
    <property type="project" value="UniProtKB-KW"/>
</dbReference>
<evidence type="ECO:0000256" key="9">
    <source>
        <dbReference type="ARBA" id="ARBA00023172"/>
    </source>
</evidence>
<comment type="catalytic activity">
    <reaction evidence="12">
        <text>ATP + (deoxyribonucleotide)n-3'-hydroxyl + 5'-phospho-(deoxyribonucleotide)m = (deoxyribonucleotide)n+m + AMP + diphosphate.</text>
        <dbReference type="EC" id="6.5.1.1"/>
    </reaction>
</comment>
<keyword evidence="10" id="KW-0234">DNA repair</keyword>
<keyword evidence="9" id="KW-0233">DNA recombination</keyword>
<evidence type="ECO:0000313" key="15">
    <source>
        <dbReference type="EMBL" id="NNG35452.1"/>
    </source>
</evidence>
<dbReference type="InterPro" id="IPR012308">
    <property type="entry name" value="DNA_ligase_ATP-dep_N"/>
</dbReference>
<name>A0A849AF29_9ACTN</name>
<sequence>MLLAEVVEAAATVAGTPSRLAKVGTLSALLRRLADEPDQAPIATGLLLGKPRQGRTGIGWRTLSAVTPPAAEAATLTLPDVDDALQALKSVESGAGVGARRGELLGELFGRATGAEQDFLRRALLGDMRTGALDGVLLDAVAGAAELPAARVRRAAMLIGDLGLTAQRAVSGDDLGAVGLTPGVPVLPMLAASAPTVTAALAELGGPASVEYKMDGARLQVHRVGGEVTAYTRSLADITPRVPELAEMVAGFPGGDLILDGETLTLDADGKARPFADSMSRFGATAVRPAELSAWFFDVLHADGVDYLDEPLERRRIALQRIVGDRMMPGEVTASPAEAERVFADAVAAGHEGAVVKDLSAPYAAGRRGKSWIKVKPVHTYDLVVLAAEWGYGRRQGWLSNLHLGARDPDGQFGPPGGFVMVGKTFKGLTDAVLEWQTEYFPTIQTRSTTTTVFVQPTTVVEIAIDGVQRSTRYPGGVALRFARVKRYRSDAFEPGSGKPADQADTIEALRALLPIAD</sequence>
<dbReference type="InterPro" id="IPR000977">
    <property type="entry name" value="DNA_ligase_ATP-dep"/>
</dbReference>
<dbReference type="InterPro" id="IPR012309">
    <property type="entry name" value="DNA_ligase_ATP-dep_C"/>
</dbReference>
<evidence type="ECO:0000256" key="3">
    <source>
        <dbReference type="ARBA" id="ARBA00022618"/>
    </source>
</evidence>
<dbReference type="GO" id="GO:0006310">
    <property type="term" value="P:DNA recombination"/>
    <property type="evidence" value="ECO:0007669"/>
    <property type="project" value="UniProtKB-KW"/>
</dbReference>
<keyword evidence="7" id="KW-0227">DNA damage</keyword>
<dbReference type="Pfam" id="PF01068">
    <property type="entry name" value="DNA_ligase_A_M"/>
    <property type="match status" value="1"/>
</dbReference>
<keyword evidence="3" id="KW-0132">Cell division</keyword>
<dbReference type="Gene3D" id="1.10.3260.10">
    <property type="entry name" value="DNA ligase, ATP-dependent, N-terminal domain"/>
    <property type="match status" value="1"/>
</dbReference>
<proteinExistence type="inferred from homology"/>
<dbReference type="RefSeq" id="WP_171199142.1">
    <property type="nucleotide sequence ID" value="NZ_JABEND010000003.1"/>
</dbReference>
<evidence type="ECO:0000259" key="14">
    <source>
        <dbReference type="PROSITE" id="PS50160"/>
    </source>
</evidence>
<dbReference type="PANTHER" id="PTHR45674">
    <property type="entry name" value="DNA LIGASE 1/3 FAMILY MEMBER"/>
    <property type="match status" value="1"/>
</dbReference>
<dbReference type="GO" id="GO:0006281">
    <property type="term" value="P:DNA repair"/>
    <property type="evidence" value="ECO:0007669"/>
    <property type="project" value="UniProtKB-KW"/>
</dbReference>
<evidence type="ECO:0000256" key="8">
    <source>
        <dbReference type="ARBA" id="ARBA00022840"/>
    </source>
</evidence>
<dbReference type="PROSITE" id="PS50160">
    <property type="entry name" value="DNA_LIGASE_A3"/>
    <property type="match status" value="1"/>
</dbReference>
<protein>
    <recommendedName>
        <fullName evidence="1">DNA ligase (ATP)</fullName>
        <ecNumber evidence="1">6.5.1.1</ecNumber>
    </recommendedName>
</protein>
<dbReference type="CDD" id="cd07901">
    <property type="entry name" value="Adenylation_DNA_ligase_Arch_LigB"/>
    <property type="match status" value="1"/>
</dbReference>
<dbReference type="Gene3D" id="3.30.470.30">
    <property type="entry name" value="DNA ligase/mRNA capping enzyme"/>
    <property type="match status" value="1"/>
</dbReference>
<dbReference type="SUPFAM" id="SSF50249">
    <property type="entry name" value="Nucleic acid-binding proteins"/>
    <property type="match status" value="1"/>
</dbReference>
<dbReference type="GO" id="GO:0003910">
    <property type="term" value="F:DNA ligase (ATP) activity"/>
    <property type="evidence" value="ECO:0007669"/>
    <property type="project" value="UniProtKB-EC"/>
</dbReference>
<dbReference type="SUPFAM" id="SSF117018">
    <property type="entry name" value="ATP-dependent DNA ligase DNA-binding domain"/>
    <property type="match status" value="1"/>
</dbReference>
<dbReference type="NCBIfam" id="NF002868">
    <property type="entry name" value="PRK03180.1"/>
    <property type="match status" value="1"/>
</dbReference>
<keyword evidence="6" id="KW-0547">Nucleotide-binding</keyword>
<dbReference type="InterPro" id="IPR012340">
    <property type="entry name" value="NA-bd_OB-fold"/>
</dbReference>
<organism evidence="15 16">
    <name type="scientific">Nakamurella aerolata</name>
    <dbReference type="NCBI Taxonomy" id="1656892"/>
    <lineage>
        <taxon>Bacteria</taxon>
        <taxon>Bacillati</taxon>
        <taxon>Actinomycetota</taxon>
        <taxon>Actinomycetes</taxon>
        <taxon>Nakamurellales</taxon>
        <taxon>Nakamurellaceae</taxon>
        <taxon>Nakamurella</taxon>
    </lineage>
</organism>
<dbReference type="GO" id="GO:0003677">
    <property type="term" value="F:DNA binding"/>
    <property type="evidence" value="ECO:0007669"/>
    <property type="project" value="InterPro"/>
</dbReference>
<dbReference type="EC" id="6.5.1.1" evidence="1"/>
<dbReference type="InterPro" id="IPR050191">
    <property type="entry name" value="ATP-dep_DNA_ligase"/>
</dbReference>
<evidence type="ECO:0000313" key="16">
    <source>
        <dbReference type="Proteomes" id="UP000562984"/>
    </source>
</evidence>
<evidence type="ECO:0000256" key="10">
    <source>
        <dbReference type="ARBA" id="ARBA00023204"/>
    </source>
</evidence>
<evidence type="ECO:0000256" key="2">
    <source>
        <dbReference type="ARBA" id="ARBA00022598"/>
    </source>
</evidence>
<dbReference type="AlphaFoldDB" id="A0A849AF29"/>
<dbReference type="GO" id="GO:0046872">
    <property type="term" value="F:metal ion binding"/>
    <property type="evidence" value="ECO:0007669"/>
    <property type="project" value="UniProtKB-KW"/>
</dbReference>
<evidence type="ECO:0000256" key="12">
    <source>
        <dbReference type="ARBA" id="ARBA00034003"/>
    </source>
</evidence>
<dbReference type="GO" id="GO:0005524">
    <property type="term" value="F:ATP binding"/>
    <property type="evidence" value="ECO:0007669"/>
    <property type="project" value="UniProtKB-KW"/>
</dbReference>
<evidence type="ECO:0000256" key="4">
    <source>
        <dbReference type="ARBA" id="ARBA00022705"/>
    </source>
</evidence>
<evidence type="ECO:0000256" key="11">
    <source>
        <dbReference type="ARBA" id="ARBA00023306"/>
    </source>
</evidence>
<evidence type="ECO:0000256" key="5">
    <source>
        <dbReference type="ARBA" id="ARBA00022723"/>
    </source>
</evidence>
<evidence type="ECO:0000256" key="1">
    <source>
        <dbReference type="ARBA" id="ARBA00012727"/>
    </source>
</evidence>
<keyword evidence="2 15" id="KW-0436">Ligase</keyword>
<dbReference type="NCBIfam" id="TIGR00574">
    <property type="entry name" value="dnl1"/>
    <property type="match status" value="1"/>
</dbReference>
<feature type="domain" description="ATP-dependent DNA ligase family profile" evidence="14">
    <location>
        <begin position="285"/>
        <end position="408"/>
    </location>
</feature>
<dbReference type="InterPro" id="IPR036599">
    <property type="entry name" value="DNA_ligase_N_sf"/>
</dbReference>
<dbReference type="PANTHER" id="PTHR45674:SF13">
    <property type="entry name" value="DNA LIGASE-RELATED"/>
    <property type="match status" value="1"/>
</dbReference>
<dbReference type="SUPFAM" id="SSF56091">
    <property type="entry name" value="DNA ligase/mRNA capping enzyme, catalytic domain"/>
    <property type="match status" value="1"/>
</dbReference>
<dbReference type="GO" id="GO:0051301">
    <property type="term" value="P:cell division"/>
    <property type="evidence" value="ECO:0007669"/>
    <property type="project" value="UniProtKB-KW"/>
</dbReference>
<evidence type="ECO:0000256" key="6">
    <source>
        <dbReference type="ARBA" id="ARBA00022741"/>
    </source>
</evidence>
<dbReference type="Pfam" id="PF04679">
    <property type="entry name" value="DNA_ligase_A_C"/>
    <property type="match status" value="1"/>
</dbReference>
<keyword evidence="8" id="KW-0067">ATP-binding</keyword>
<dbReference type="EMBL" id="JABEND010000003">
    <property type="protein sequence ID" value="NNG35452.1"/>
    <property type="molecule type" value="Genomic_DNA"/>
</dbReference>
<dbReference type="GO" id="GO:0071897">
    <property type="term" value="P:DNA biosynthetic process"/>
    <property type="evidence" value="ECO:0007669"/>
    <property type="project" value="InterPro"/>
</dbReference>
<dbReference type="Gene3D" id="2.40.50.140">
    <property type="entry name" value="Nucleic acid-binding proteins"/>
    <property type="match status" value="1"/>
</dbReference>
<dbReference type="Pfam" id="PF04675">
    <property type="entry name" value="DNA_ligase_A_N"/>
    <property type="match status" value="1"/>
</dbReference>
<keyword evidence="11" id="KW-0131">Cell cycle</keyword>
<keyword evidence="16" id="KW-1185">Reference proteome</keyword>
<accession>A0A849AF29</accession>
<keyword evidence="5" id="KW-0479">Metal-binding</keyword>
<keyword evidence="4" id="KW-0235">DNA replication</keyword>
<reference evidence="15 16" key="1">
    <citation type="submission" date="2020-05" db="EMBL/GenBank/DDBJ databases">
        <title>Nakamurella sp. DB0629 isolated from air conditioner.</title>
        <authorList>
            <person name="Kim D.H."/>
            <person name="Kim D.-U."/>
        </authorList>
    </citation>
    <scope>NUCLEOTIDE SEQUENCE [LARGE SCALE GENOMIC DNA]</scope>
    <source>
        <strain evidence="15 16">DB0629</strain>
    </source>
</reference>
<evidence type="ECO:0000256" key="7">
    <source>
        <dbReference type="ARBA" id="ARBA00022763"/>
    </source>
</evidence>
<gene>
    <name evidence="15" type="ORF">HKD39_06955</name>
</gene>
<evidence type="ECO:0000256" key="13">
    <source>
        <dbReference type="RuleBase" id="RU004196"/>
    </source>
</evidence>
<dbReference type="Proteomes" id="UP000562984">
    <property type="component" value="Unassembled WGS sequence"/>
</dbReference>